<reference evidence="1" key="1">
    <citation type="submission" date="2020-02" db="EMBL/GenBank/DDBJ databases">
        <authorList>
            <person name="Meier V. D."/>
        </authorList>
    </citation>
    <scope>NUCLEOTIDE SEQUENCE</scope>
    <source>
        <strain evidence="1">AVDCRST_MAG94</strain>
    </source>
</reference>
<accession>A0A6J4KJK4</accession>
<organism evidence="1">
    <name type="scientific">uncultured Leptolyngbya sp</name>
    <dbReference type="NCBI Taxonomy" id="332963"/>
    <lineage>
        <taxon>Bacteria</taxon>
        <taxon>Bacillati</taxon>
        <taxon>Cyanobacteriota</taxon>
        <taxon>Cyanophyceae</taxon>
        <taxon>Leptolyngbyales</taxon>
        <taxon>Leptolyngbyaceae</taxon>
        <taxon>Leptolyngbya group</taxon>
        <taxon>Leptolyngbya</taxon>
        <taxon>environmental samples</taxon>
    </lineage>
</organism>
<gene>
    <name evidence="1" type="ORF">AVDCRST_MAG94-787</name>
</gene>
<protein>
    <submittedName>
        <fullName evidence="1">Uncharacterized protein</fullName>
    </submittedName>
</protein>
<dbReference type="EMBL" id="CADCTY010000267">
    <property type="protein sequence ID" value="CAA9308036.1"/>
    <property type="molecule type" value="Genomic_DNA"/>
</dbReference>
<sequence>MDRRGGTATKFKNPHRILSPTTYKQKRREIPHWHTPAVVGPNKSLLQTKRNTKVFLQSRTLQIEEIVETYPLQFLQRVDVFFFFFKFNILNSLQRRYPSPKWMKNGG</sequence>
<dbReference type="AlphaFoldDB" id="A0A6J4KJK4"/>
<proteinExistence type="predicted"/>
<name>A0A6J4KJK4_9CYAN</name>
<evidence type="ECO:0000313" key="1">
    <source>
        <dbReference type="EMBL" id="CAA9308036.1"/>
    </source>
</evidence>